<feature type="region of interest" description="Disordered" evidence="2">
    <location>
        <begin position="999"/>
        <end position="1025"/>
    </location>
</feature>
<protein>
    <submittedName>
        <fullName evidence="4">Variant erythrocyte surface antigen-1, alpha subunit</fullName>
    </submittedName>
</protein>
<sequence length="1335" mass="147220">MAVNSTFTPKASLTEAPTNLKEAIDWVLRVTGRDGKKLDKDECICGLAAAVTDLLQSVELEYHGYQGEAPNKGASQQEVKGHLNELFSLVQGLGGTAVVRTYIDQLAQVLSALVGWSKIDKCWDSKGNCKVGGNGYQHGIKTDCEYLKDVKENTPCKDCGCMKWEVTRPDDEGTPLGRKCTRCSSGGSSSAQCSCSSGGGTCSAGKDCKCAKEGKCCKCCCNSGSCKDKCQKDAKCSCDKEDRYRSAYPKTTRDWADGGFTLTWVQLVDTWMETKSDSRSASLRRHHCARILLGSVCLIWSGLTYMYWTGKWAKGSPRWNNHILDGSGLDDGTLSQWLQALGFPRDMINNSGPRNRWDAVIWDGFRGMLYLGFPDTGNGSPVHGGDYNDNTFRNPAGMNYAGYIHTVDRGAFCSKATVFNNGTTSITEENINKCGALYKLYILSCAYFTGLQQKDTPQADNKTPRTIREILYWLSALPYSQAYKDTLDYAKEVLKKVAPDVQGTKTLSFLQTGRTAPITVHEYNLFAHFQAVTQYCPLVLIGIQGGIHSSKSTDSTKEPPIHSLYANTECNFTYPTVSIQAYNQVVHYIRALFYQLYFLRKQCAMKVAQGGKWRECRYGKDVVSKGVISWMCLGCSPMEHDRTKRVDKVKEELGKVVKKVKLLEGEKADGIEKAKALLVAIGDVVVQLGNAQEALEGKKTEGINAVKEKLTEAKGELEGAKEKLDEAVKKGMGGLMDGMGGLDVLDGKLGELTGNGGGSSGILKDLEGKLDTATGGKEVDPGKNEVSKAIHKVWEVLKEMEKQLKEVLKNIKDEIEQYESDMDDNTGRIIQEKTFYKAVKELISICNSPKCPSCKSHSNKCGRQPQSKYCDKCHQQYMDGTPSPLQAFLEDRLPGFSCEVVRNTDTDKDTVYPSAASHLGHCNGSGQCCPLPMGFRNNFQDGVTQTGQRLYGILYFFSNGDMMQSCVYTLVRVTAALSATTPQVLGDVFGFFRGGVGEKEKGKTQKGQDNTPCKHEGNPSDTSEENRTKYFCGWCASGLRDEVKKIEWIQKALGGKDYRTSVGTALIDIKGDKDTTAAPLSSDSTTTNNLSTLTKNCQYLSPLTGELYTAVSATFGGTYLSWVLYLSDALHSGLESLSEAFRNIECRGCKGNCDPNKCKKGAHGQKSDTGSAGLCRCQSIVSCTGVLPVLYRHGFSYGNPFNLEGYRQGDGKDDGDYSIMDKTNDSTKKCHQFLDSLSAVIKKKEEATPKEHPLTKLLSEVGKLQYDIRLPWIFVLTLAWLVAVLYLAFGAIWPLDWTHMRSHWLRGGEHQWQCMWYKVMTGRKGMELVEYFGKT</sequence>
<accession>A7AML3</accession>
<dbReference type="Proteomes" id="UP000002173">
    <property type="component" value="Chromosome 3"/>
</dbReference>
<evidence type="ECO:0000313" key="4">
    <source>
        <dbReference type="EMBL" id="EDO07797.1"/>
    </source>
</evidence>
<proteinExistence type="predicted"/>
<keyword evidence="1" id="KW-0175">Coiled coil</keyword>
<feature type="compositionally biased region" description="Basic and acidic residues" evidence="2">
    <location>
        <begin position="1012"/>
        <end position="1025"/>
    </location>
</feature>
<dbReference type="Pfam" id="PF12785">
    <property type="entry name" value="VESA1_N"/>
    <property type="match status" value="1"/>
</dbReference>
<gene>
    <name evidence="4" type="ORF">BBOV_III002310</name>
</gene>
<dbReference type="EMBL" id="AAXT01000001">
    <property type="protein sequence ID" value="EDO07797.1"/>
    <property type="molecule type" value="Genomic_DNA"/>
</dbReference>
<keyword evidence="3" id="KW-0472">Membrane</keyword>
<feature type="transmembrane region" description="Helical" evidence="3">
    <location>
        <begin position="1272"/>
        <end position="1295"/>
    </location>
</feature>
<comment type="caution">
    <text evidence="4">The sequence shown here is derived from an EMBL/GenBank/DDBJ whole genome shotgun (WGS) entry which is preliminary data.</text>
</comment>
<organism evidence="4 5">
    <name type="scientific">Babesia bovis</name>
    <dbReference type="NCBI Taxonomy" id="5865"/>
    <lineage>
        <taxon>Eukaryota</taxon>
        <taxon>Sar</taxon>
        <taxon>Alveolata</taxon>
        <taxon>Apicomplexa</taxon>
        <taxon>Aconoidasida</taxon>
        <taxon>Piroplasmida</taxon>
        <taxon>Babesiidae</taxon>
        <taxon>Babesia</taxon>
    </lineage>
</organism>
<feature type="coiled-coil region" evidence="1">
    <location>
        <begin position="703"/>
        <end position="730"/>
    </location>
</feature>
<dbReference type="VEuPathDB" id="PiroplasmaDB:BBOV_III002310"/>
<name>A7AML3_BABBO</name>
<dbReference type="InterPro" id="IPR024751">
    <property type="entry name" value="VESA1"/>
</dbReference>
<keyword evidence="3" id="KW-0812">Transmembrane</keyword>
<reference evidence="4 5" key="1">
    <citation type="journal article" date="2007" name="PLoS Pathog.">
        <title>Genome sequence of Babesia bovis and comparative analysis of apicomplexan hemoprotozoa.</title>
        <authorList>
            <person name="Brayton K.A."/>
            <person name="Lau A.O.T."/>
            <person name="Herndon D.R."/>
            <person name="Hannick L."/>
            <person name="Kappmeyer L.S."/>
            <person name="Berens S.J."/>
            <person name="Bidwell S.L."/>
            <person name="Brown W.C."/>
            <person name="Crabtree J."/>
            <person name="Fadrosh D."/>
            <person name="Feldblum T."/>
            <person name="Forberger H.A."/>
            <person name="Haas B.J."/>
            <person name="Howell J.M."/>
            <person name="Khouri H."/>
            <person name="Koo H."/>
            <person name="Mann D.J."/>
            <person name="Norimine J."/>
            <person name="Paulsen I.T."/>
            <person name="Radune D."/>
            <person name="Ren Q."/>
            <person name="Smith R.K. Jr."/>
            <person name="Suarez C.E."/>
            <person name="White O."/>
            <person name="Wortman J.R."/>
            <person name="Knowles D.P. Jr."/>
            <person name="McElwain T.F."/>
            <person name="Nene V.M."/>
        </authorList>
    </citation>
    <scope>NUCLEOTIDE SEQUENCE [LARGE SCALE GENOMIC DNA]</scope>
    <source>
        <strain evidence="4">T2Bo</strain>
    </source>
</reference>
<dbReference type="eggNOG" id="ENOG502SYXA">
    <property type="taxonomic scope" value="Eukaryota"/>
</dbReference>
<evidence type="ECO:0000256" key="2">
    <source>
        <dbReference type="SAM" id="MobiDB-lite"/>
    </source>
</evidence>
<evidence type="ECO:0000313" key="5">
    <source>
        <dbReference type="Proteomes" id="UP000002173"/>
    </source>
</evidence>
<feature type="coiled-coil region" evidence="1">
    <location>
        <begin position="797"/>
        <end position="828"/>
    </location>
</feature>
<keyword evidence="3" id="KW-1133">Transmembrane helix</keyword>
<evidence type="ECO:0000256" key="3">
    <source>
        <dbReference type="SAM" id="Phobius"/>
    </source>
</evidence>
<evidence type="ECO:0000256" key="1">
    <source>
        <dbReference type="SAM" id="Coils"/>
    </source>
</evidence>
<dbReference type="InParanoid" id="A7AML3"/>
<keyword evidence="5" id="KW-1185">Reference proteome</keyword>